<dbReference type="SMART" id="SM00225">
    <property type="entry name" value="BTB"/>
    <property type="match status" value="1"/>
</dbReference>
<gene>
    <name evidence="2" type="ORF">B0H17DRAFT_1019493</name>
</gene>
<proteinExistence type="predicted"/>
<dbReference type="SUPFAM" id="SSF54695">
    <property type="entry name" value="POZ domain"/>
    <property type="match status" value="1"/>
</dbReference>
<reference evidence="2" key="1">
    <citation type="submission" date="2023-03" db="EMBL/GenBank/DDBJ databases">
        <title>Massive genome expansion in bonnet fungi (Mycena s.s.) driven by repeated elements and novel gene families across ecological guilds.</title>
        <authorList>
            <consortium name="Lawrence Berkeley National Laboratory"/>
            <person name="Harder C.B."/>
            <person name="Miyauchi S."/>
            <person name="Viragh M."/>
            <person name="Kuo A."/>
            <person name="Thoen E."/>
            <person name="Andreopoulos B."/>
            <person name="Lu D."/>
            <person name="Skrede I."/>
            <person name="Drula E."/>
            <person name="Henrissat B."/>
            <person name="Morin E."/>
            <person name="Kohler A."/>
            <person name="Barry K."/>
            <person name="LaButti K."/>
            <person name="Morin E."/>
            <person name="Salamov A."/>
            <person name="Lipzen A."/>
            <person name="Mereny Z."/>
            <person name="Hegedus B."/>
            <person name="Baldrian P."/>
            <person name="Stursova M."/>
            <person name="Weitz H."/>
            <person name="Taylor A."/>
            <person name="Grigoriev I.V."/>
            <person name="Nagy L.G."/>
            <person name="Martin F."/>
            <person name="Kauserud H."/>
        </authorList>
    </citation>
    <scope>NUCLEOTIDE SEQUENCE</scope>
    <source>
        <strain evidence="2">CBHHK067</strain>
    </source>
</reference>
<feature type="domain" description="BTB" evidence="1">
    <location>
        <begin position="27"/>
        <end position="135"/>
    </location>
</feature>
<accession>A0AAD7CW10</accession>
<dbReference type="Proteomes" id="UP001221757">
    <property type="component" value="Unassembled WGS sequence"/>
</dbReference>
<evidence type="ECO:0000313" key="3">
    <source>
        <dbReference type="Proteomes" id="UP001221757"/>
    </source>
</evidence>
<name>A0AAD7CW10_MYCRO</name>
<evidence type="ECO:0000259" key="1">
    <source>
        <dbReference type="SMART" id="SM00225"/>
    </source>
</evidence>
<organism evidence="2 3">
    <name type="scientific">Mycena rosella</name>
    <name type="common">Pink bonnet</name>
    <name type="synonym">Agaricus rosellus</name>
    <dbReference type="NCBI Taxonomy" id="1033263"/>
    <lineage>
        <taxon>Eukaryota</taxon>
        <taxon>Fungi</taxon>
        <taxon>Dikarya</taxon>
        <taxon>Basidiomycota</taxon>
        <taxon>Agaricomycotina</taxon>
        <taxon>Agaricomycetes</taxon>
        <taxon>Agaricomycetidae</taxon>
        <taxon>Agaricales</taxon>
        <taxon>Marasmiineae</taxon>
        <taxon>Mycenaceae</taxon>
        <taxon>Mycena</taxon>
    </lineage>
</organism>
<dbReference type="Gene3D" id="3.30.710.10">
    <property type="entry name" value="Potassium Channel Kv1.1, Chain A"/>
    <property type="match status" value="1"/>
</dbReference>
<comment type="caution">
    <text evidence="2">The sequence shown here is derived from an EMBL/GenBank/DDBJ whole genome shotgun (WGS) entry which is preliminary data.</text>
</comment>
<evidence type="ECO:0000313" key="2">
    <source>
        <dbReference type="EMBL" id="KAJ7664846.1"/>
    </source>
</evidence>
<dbReference type="AlphaFoldDB" id="A0AAD7CW10"/>
<sequence length="330" mass="37359">MDVLTELLVIPPSSSLRPVPELWFKDASLIFQAETSLFRVYSGILAARSSVFRDMLSFPQPEPSDLDVVDGCPRIVLHDTAADVAAFFRAIFDSSFFVPPSAPSLDILGGILRLSIKYDVDYLTQRCLRHLSDIYPTTLKDWDLLGYSRDIINFRAPPKVYPVFQILELLKEVEAPWLVPAIMYLGCSNPMERIVDGVELGGTPEMSPEKRTIIVAYTKQANAVEPVLRFLKQRFPECHTPAKCNAELLQLSQFVADNWSACHFPLEIWEDHDWDQVAGDLCHACVGQCRKTHATARQEFWDRMPALFEVHHGWDELQNLKDAALGPRSV</sequence>
<dbReference type="CDD" id="cd18186">
    <property type="entry name" value="BTB_POZ_ZBTB_KLHL-like"/>
    <property type="match status" value="1"/>
</dbReference>
<dbReference type="EMBL" id="JARKIE010000219">
    <property type="protein sequence ID" value="KAJ7664846.1"/>
    <property type="molecule type" value="Genomic_DNA"/>
</dbReference>
<keyword evidence="3" id="KW-1185">Reference proteome</keyword>
<dbReference type="InterPro" id="IPR000210">
    <property type="entry name" value="BTB/POZ_dom"/>
</dbReference>
<dbReference type="InterPro" id="IPR011333">
    <property type="entry name" value="SKP1/BTB/POZ_sf"/>
</dbReference>
<protein>
    <recommendedName>
        <fullName evidence="1">BTB domain-containing protein</fullName>
    </recommendedName>
</protein>